<accession>A0A7G2C798</accession>
<feature type="transmembrane region" description="Helical" evidence="1">
    <location>
        <begin position="499"/>
        <end position="524"/>
    </location>
</feature>
<feature type="transmembrane region" description="Helical" evidence="1">
    <location>
        <begin position="455"/>
        <end position="478"/>
    </location>
</feature>
<feature type="transmembrane region" description="Helical" evidence="1">
    <location>
        <begin position="530"/>
        <end position="551"/>
    </location>
</feature>
<gene>
    <name evidence="3" type="ORF">ADEAN_000241700</name>
</gene>
<proteinExistence type="predicted"/>
<evidence type="ECO:0000313" key="3">
    <source>
        <dbReference type="EMBL" id="CAD2214964.1"/>
    </source>
</evidence>
<keyword evidence="1" id="KW-1133">Transmembrane helix</keyword>
<evidence type="ECO:0000313" key="4">
    <source>
        <dbReference type="Proteomes" id="UP000515908"/>
    </source>
</evidence>
<keyword evidence="4" id="KW-1185">Reference proteome</keyword>
<dbReference type="Pfam" id="PF09471">
    <property type="entry name" value="Peptidase_M64"/>
    <property type="match status" value="1"/>
</dbReference>
<keyword evidence="1" id="KW-0472">Membrane</keyword>
<keyword evidence="1" id="KW-0812">Transmembrane</keyword>
<feature type="signal peptide" evidence="2">
    <location>
        <begin position="1"/>
        <end position="21"/>
    </location>
</feature>
<dbReference type="AlphaFoldDB" id="A0A7G2C798"/>
<name>A0A7G2C798_9TRYP</name>
<keyword evidence="2" id="KW-0732">Signal</keyword>
<sequence>MSHFMWVLLYILLVWIGIVAGDGVSVETIQLRSLVVDTRTITFLSSGYKSKAQFLTDVKTSVAALYNNSGAVLSDPWPRYISLFNIYAVFEPSAEEGVSVPQNMRCNFMERCPTPIVKDNNLNCSLGSPNPHVLDCNLERVVKLASRAPVRDIVVVIVNEDAVSGVATSGIAYITNKENYMPFLLVHYLNRATANLHEEYDFGFSEPQITEYVFPNCVANAEEAIREWGFWGVTANTLGNTCSFNNYFAPTQNACLMRNLTVGQMCPICREQLVLSFFNNGVQNGTVPGGSTSSLNVLSGRCPPESVIIYVNRTEGIYLSVGPFAYQNDIQTTWYTNDGSVISNSSTEINITNMESWTFPTVIRVSSVDHSPFVRPEKRTPSFGSTSLFIIQERTADTDCIEATSLPCMMETLGDHPVTSMCFSIIDGASQPLSSGDVSDLTLEEAKPAYEARNVIIAGCIAGGVCVLYLLLLIVLYFTVVSKRPREILLLSLREKVMFILLLAWTIADLMFAIVTVCIIIVYIPRQFIFGWQLFVAGLVLSIIIIFLQIFNVTGVLCRWWEFCGACSCFQLILAVGEFAVGVYTLWAHSNKDSSHLGNTIANIWESASDIAVCSMQERLRCSGFNVGCFMTDFSACPDDCSSNTNVNGCRVPVMLFMSEQYRIIAIIQICMGILLLVTSVFNSLYFLFVKKLSAKGKLRRSFRNMADPPLPPITKSEVDAVRNLYRYECKRFHVDGLEGKQLIKFVEAVFAEPVAVEFIDVLAASGQVSFDELMCTYFPFVKESQDPETLKRRRTSEVFLSWEALLSQHHSGGDILDIIRESVGTLSPDRIHLIIQKYVYTNPLPPLSVVTKEFTEAADSSPDAYLREVLSPIELEALRGAWVALNPKLNGDLSGPQLEHFYYWTHDNFPNRSEFQEWKKKISVVNKISTTGWGEFCYVFAKKKLLEESVTFVKARNMPVPSGLVSKSAVVHRYGYDTVSSCFLPYESEIPKVRLLRFVLENDIAGGNDLDLLK</sequence>
<reference evidence="3 4" key="1">
    <citation type="submission" date="2020-08" db="EMBL/GenBank/DDBJ databases">
        <authorList>
            <person name="Newling K."/>
            <person name="Davey J."/>
            <person name="Forrester S."/>
        </authorList>
    </citation>
    <scope>NUCLEOTIDE SEQUENCE [LARGE SCALE GENOMIC DNA]</scope>
    <source>
        <strain evidence="4">Crithidia deanei Carvalho (ATCC PRA-265)</strain>
    </source>
</reference>
<protein>
    <submittedName>
        <fullName evidence="3">IgA Peptidase M64, putative</fullName>
    </submittedName>
</protein>
<feature type="chain" id="PRO_5029001827" evidence="2">
    <location>
        <begin position="22"/>
        <end position="1015"/>
    </location>
</feature>
<dbReference type="InterPro" id="IPR024079">
    <property type="entry name" value="MetalloPept_cat_dom_sf"/>
</dbReference>
<dbReference type="VEuPathDB" id="TriTrypDB:ADEAN_000241700"/>
<dbReference type="EMBL" id="LR877148">
    <property type="protein sequence ID" value="CAD2214964.1"/>
    <property type="molecule type" value="Genomic_DNA"/>
</dbReference>
<feature type="transmembrane region" description="Helical" evidence="1">
    <location>
        <begin position="563"/>
        <end position="587"/>
    </location>
</feature>
<dbReference type="InterPro" id="IPR019026">
    <property type="entry name" value="Peptidase_M64_IgA"/>
</dbReference>
<dbReference type="Gene3D" id="3.40.390.10">
    <property type="entry name" value="Collagenase (Catalytic Domain)"/>
    <property type="match status" value="1"/>
</dbReference>
<feature type="transmembrane region" description="Helical" evidence="1">
    <location>
        <begin position="664"/>
        <end position="690"/>
    </location>
</feature>
<dbReference type="GO" id="GO:0008237">
    <property type="term" value="F:metallopeptidase activity"/>
    <property type="evidence" value="ECO:0007669"/>
    <property type="project" value="InterPro"/>
</dbReference>
<evidence type="ECO:0000256" key="1">
    <source>
        <dbReference type="SAM" id="Phobius"/>
    </source>
</evidence>
<organism evidence="3 4">
    <name type="scientific">Angomonas deanei</name>
    <dbReference type="NCBI Taxonomy" id="59799"/>
    <lineage>
        <taxon>Eukaryota</taxon>
        <taxon>Discoba</taxon>
        <taxon>Euglenozoa</taxon>
        <taxon>Kinetoplastea</taxon>
        <taxon>Metakinetoplastina</taxon>
        <taxon>Trypanosomatida</taxon>
        <taxon>Trypanosomatidae</taxon>
        <taxon>Strigomonadinae</taxon>
        <taxon>Angomonas</taxon>
    </lineage>
</organism>
<dbReference type="Proteomes" id="UP000515908">
    <property type="component" value="Chromosome 04"/>
</dbReference>
<evidence type="ECO:0000256" key="2">
    <source>
        <dbReference type="SAM" id="SignalP"/>
    </source>
</evidence>